<name>A0ABM8C0T2_9BURK</name>
<gene>
    <name evidence="2" type="ORF">MasN3_02720</name>
</gene>
<sequence length="236" mass="25285">MHLIRLLCPVLLALPLASAAEPVRVTTHMTGQMDPNPFILGQLGFGDYYQHPGGLLPYALTVNSIIDSDARGVSCDEVRCEDFSADISYTFTIDGKTVSFTARDGVAEIRASSSSFQHNIAYLTEELPVTAGNYYIAIDTLLMGPDNSLVADPLAPQEAGGTSAFRGIVGLSALPVDPDNPSYWTMGGMSETARLQVVSVVPEPAGMGMLTSGLALLALAGRRRWMVKLPVRRLLQ</sequence>
<keyword evidence="3" id="KW-1185">Reference proteome</keyword>
<proteinExistence type="predicted"/>
<feature type="chain" id="PRO_5045633147" description="PEP-CTERM protein-sorting domain-containing protein" evidence="1">
    <location>
        <begin position="20"/>
        <end position="236"/>
    </location>
</feature>
<dbReference type="RefSeq" id="WP_281911658.1">
    <property type="nucleotide sequence ID" value="NZ_AP026966.1"/>
</dbReference>
<dbReference type="EMBL" id="AP026966">
    <property type="protein sequence ID" value="BDT56778.1"/>
    <property type="molecule type" value="Genomic_DNA"/>
</dbReference>
<reference evidence="2" key="1">
    <citation type="submission" date="2022-11" db="EMBL/GenBank/DDBJ databases">
        <title>Isolation and characterization of PLA-degrading bacterium Massilia sp. from Antarctic soil.</title>
        <authorList>
            <person name="Sato K."/>
            <person name="Gomez-Fuentes C."/>
            <person name="Ahmad S.A."/>
            <person name="Zulkharnain A."/>
        </authorList>
    </citation>
    <scope>NUCLEOTIDE SEQUENCE</scope>
    <source>
        <strain evidence="2">N-3</strain>
    </source>
</reference>
<evidence type="ECO:0000313" key="3">
    <source>
        <dbReference type="Proteomes" id="UP001163336"/>
    </source>
</evidence>
<evidence type="ECO:0000313" key="2">
    <source>
        <dbReference type="EMBL" id="BDT56778.1"/>
    </source>
</evidence>
<evidence type="ECO:0000256" key="1">
    <source>
        <dbReference type="SAM" id="SignalP"/>
    </source>
</evidence>
<keyword evidence="1" id="KW-0732">Signal</keyword>
<organism evidence="2 3">
    <name type="scientific">Massilia varians</name>
    <dbReference type="NCBI Taxonomy" id="457921"/>
    <lineage>
        <taxon>Bacteria</taxon>
        <taxon>Pseudomonadati</taxon>
        <taxon>Pseudomonadota</taxon>
        <taxon>Betaproteobacteria</taxon>
        <taxon>Burkholderiales</taxon>
        <taxon>Oxalobacteraceae</taxon>
        <taxon>Telluria group</taxon>
        <taxon>Massilia</taxon>
    </lineage>
</organism>
<feature type="signal peptide" evidence="1">
    <location>
        <begin position="1"/>
        <end position="19"/>
    </location>
</feature>
<evidence type="ECO:0008006" key="4">
    <source>
        <dbReference type="Google" id="ProtNLM"/>
    </source>
</evidence>
<protein>
    <recommendedName>
        <fullName evidence="4">PEP-CTERM protein-sorting domain-containing protein</fullName>
    </recommendedName>
</protein>
<dbReference type="Proteomes" id="UP001163336">
    <property type="component" value="Chromosome"/>
</dbReference>
<accession>A0ABM8C0T2</accession>